<evidence type="ECO:0000256" key="1">
    <source>
        <dbReference type="ARBA" id="ARBA00010948"/>
    </source>
</evidence>
<evidence type="ECO:0000256" key="2">
    <source>
        <dbReference type="ARBA" id="ARBA00023006"/>
    </source>
</evidence>
<dbReference type="OrthoDB" id="75419at2759"/>
<accession>A0A7R8CDF7</accession>
<dbReference type="GO" id="GO:0097352">
    <property type="term" value="P:autophagosome maturation"/>
    <property type="evidence" value="ECO:0007669"/>
    <property type="project" value="TreeGrafter"/>
</dbReference>
<keyword evidence="6" id="KW-1185">Reference proteome</keyword>
<proteinExistence type="inferred from homology"/>
<reference evidence="5" key="1">
    <citation type="submission" date="2021-02" db="EMBL/GenBank/DDBJ databases">
        <authorList>
            <person name="Bekaert M."/>
        </authorList>
    </citation>
    <scope>NUCLEOTIDE SEQUENCE</scope>
    <source>
        <strain evidence="5">IoA-00</strain>
    </source>
</reference>
<name>A0A7R8CDF7_LEPSM</name>
<evidence type="ECO:0000259" key="4">
    <source>
        <dbReference type="Pfam" id="PF26573"/>
    </source>
</evidence>
<sequence>MDPSRKEYLINPFTDAQLRGIYSNDIEKNGYLLEGFLEETSQVEKSPLHDLILNYLRVRLTAAENQKKLQELHTRIKNQELHLWTLKKEKITEDGECQDGKVVEWTHEYETAAFHPSAVSLLNSTLKEMKNYILNEFSVTSYKAQVYRYKIEDYIKEVIYDKNDLLRPSVNVLFDFQRRLVTDPVFLKDTRSWLDNLISVFLAQESSINDHLFILNHLLRCPSGVGTWGGHFIQPQKPLVGDPYDDDSIFEHPYLNNLLGLLSCLLRPIKARESFLKEFKVSNGSPLQVKDNVWVVLDSEGEEDEDPAYSWSLLRESDLVIFLNQIPIYSIYEYILRIQVIDGEHVYDAKESSEYSFLKLFAFSTYFVYLLRDGLATFNTPRYRQFAKRLGRMIRHTVQYVSDHWGGFKKERGYALDPSMFERFFVIQFEEKFTESLENEEGYYLLTTFANMAISRNGDQDRDFIERTSLDLFHIGFVNEDTSELCSKNVRDLLSNISTKHPFVMSLLIKKLNFPGLLDTLGERSYYLIKDLPIHLWNPSEKDFKLVQDWLSFSPLRSFQSKLGRIIFEKMNWGDDGLSFEYHQRTAATVIDACVKFAPNSIPDGFFEGSIMQVSNLVHRQSPEQLFTLWAWGILSKLRLHAMDRGATLDVSCALDLYSDPRLNSVREGIRSKNPLAYYVALQGTQIGHSVPEICHKGFHHLKFLINAGRIEHFCECFINASYMFLPCPSSFACDELHDILITLITADHTYFKMAKDLIITDFPGPIMKEFSCMLLKQISINESLGFDNNETVLNLWFDPFTRILKESRDKNVLYLMDLFCRELFFNQNMKQKIKLHLEDTYMNKTNCSSWLSFLSWKSGDASGYEVLLPSYASECPWYAYFVLESEEEYFRSMWKSLVGGLRGEETSLDSVLSKICSEKDKQCALSQLPIYKWCKQMMDTPLDHPLFPVFAQKFLSYFLARPVPDEDGNEFNGVGIRFFEGIMNSIYFNSVKAKIHSFAEYVIESKDDDPFYSKMEDLFCAFHLWVSDPMVLQDNVHKLIMGMDDFWLEMIHFEKVKKQKEYLLEEWNKKHGRVVHRESVSTMIVRDEDLPFNERIVKRLSSYDKMIPCPMECIDSILNFASNFYNNDLEYSFFLNCSYMEIIPSLYKELESEVYRKVACTGTLGPKKEKYDCSGTAPILLKFTEYKKDEVIDHKISQNRQGFRALIQRMVHELPDKQMSSLTFLDILVLDLLEQYSRPPMLHGNFDFKKIGISLFYSLSDMLVESVASCPPVRHWLSKSLELIISKPLLSELLTPSFTPNVADVDIFSQAYKMINIIHSENSMLSFVLLSKMSIKEWCSRASIHQRSNLLSVLSKALERTGLEPCDERQMIHGLHRNHLLTIALYEFPTHFGESLKILLELTKIQRLDPSVWLDIVKVVMKKGTDMKLDAQDPIDKWSEILVEFARNQTFLQQAQILYFQRVLSSHFRKERMEVGLHGLYTKYKNYVKVLALIFDLLGHSLVSTYMRSPLEIKNEATFKLWSEIMELYHPWLVPLIGEDKKETASWIQQMADKEQVFLPWAPGDTKLSRIVVGSFSHIMDFMIKNISGSRPPIALLWSEFYFKKFTHTAVKDYVLSVIHHGLSPLDWKTFIPTQPDIEMMVKIIDTFLPPCHVFLGNIFIQISWIQVLNEINANYNPSLLTKFISALVKLIVKLAAEPQVRQMGNLMSLIEELEYFPWRKMDQK</sequence>
<dbReference type="Pfam" id="PF26573">
    <property type="entry name" value="TPR_Epg5_2"/>
    <property type="match status" value="1"/>
</dbReference>
<dbReference type="Proteomes" id="UP000675881">
    <property type="component" value="Chromosome 1"/>
</dbReference>
<dbReference type="PANTHER" id="PTHR31139">
    <property type="entry name" value="ECTOPIC P GRANULES PROTEIN 5 HOMOLOG"/>
    <property type="match status" value="1"/>
</dbReference>
<feature type="domain" description="Epg5-like TPR" evidence="4">
    <location>
        <begin position="889"/>
        <end position="1063"/>
    </location>
</feature>
<evidence type="ECO:0000313" key="5">
    <source>
        <dbReference type="EMBL" id="CAF2749119.1"/>
    </source>
</evidence>
<comment type="similarity">
    <text evidence="1">Belongs to the EPG5 family.</text>
</comment>
<gene>
    <name evidence="5" type="ORF">LSAA_432</name>
</gene>
<dbReference type="Pfam" id="PF26103">
    <property type="entry name" value="TPR_Epg5"/>
    <property type="match status" value="1"/>
</dbReference>
<dbReference type="EMBL" id="HG994580">
    <property type="protein sequence ID" value="CAF2749119.1"/>
    <property type="molecule type" value="Genomic_DNA"/>
</dbReference>
<dbReference type="InterPro" id="IPR058750">
    <property type="entry name" value="TPR_Epg5"/>
</dbReference>
<evidence type="ECO:0000259" key="3">
    <source>
        <dbReference type="Pfam" id="PF26103"/>
    </source>
</evidence>
<dbReference type="InterPro" id="IPR059030">
    <property type="entry name" value="TPR_Epg5_mid"/>
</dbReference>
<dbReference type="GO" id="GO:0005737">
    <property type="term" value="C:cytoplasm"/>
    <property type="evidence" value="ECO:0007669"/>
    <property type="project" value="TreeGrafter"/>
</dbReference>
<organism evidence="5 6">
    <name type="scientific">Lepeophtheirus salmonis</name>
    <name type="common">Salmon louse</name>
    <name type="synonym">Caligus salmonis</name>
    <dbReference type="NCBI Taxonomy" id="72036"/>
    <lineage>
        <taxon>Eukaryota</taxon>
        <taxon>Metazoa</taxon>
        <taxon>Ecdysozoa</taxon>
        <taxon>Arthropoda</taxon>
        <taxon>Crustacea</taxon>
        <taxon>Multicrustacea</taxon>
        <taxon>Hexanauplia</taxon>
        <taxon>Copepoda</taxon>
        <taxon>Siphonostomatoida</taxon>
        <taxon>Caligidae</taxon>
        <taxon>Lepeophtheirus</taxon>
    </lineage>
</organism>
<dbReference type="PANTHER" id="PTHR31139:SF4">
    <property type="entry name" value="ECTOPIC P GRANULES PROTEIN 5 HOMOLOG"/>
    <property type="match status" value="1"/>
</dbReference>
<evidence type="ECO:0000313" key="6">
    <source>
        <dbReference type="Proteomes" id="UP000675881"/>
    </source>
</evidence>
<protein>
    <submittedName>
        <fullName evidence="5">EPG5</fullName>
    </submittedName>
</protein>
<feature type="domain" description="Epg5-like central TPR repeats" evidence="3">
    <location>
        <begin position="1279"/>
        <end position="1666"/>
    </location>
</feature>
<dbReference type="InterPro" id="IPR051436">
    <property type="entry name" value="Autophagy-related_EPG5"/>
</dbReference>
<keyword evidence="2" id="KW-0072">Autophagy</keyword>